<protein>
    <submittedName>
        <fullName evidence="6">Glyoxal oxidase</fullName>
    </submittedName>
</protein>
<dbReference type="SUPFAM" id="SSF50965">
    <property type="entry name" value="Galactose oxidase, central domain"/>
    <property type="match status" value="1"/>
</dbReference>
<dbReference type="PANTHER" id="PTHR32208:SF21">
    <property type="entry name" value="LOW QUALITY PROTEIN: ALDEHYDE OXIDASE GLOX-LIKE"/>
    <property type="match status" value="1"/>
</dbReference>
<dbReference type="PANTHER" id="PTHR32208">
    <property type="entry name" value="SECRETED PROTEIN-RELATED"/>
    <property type="match status" value="1"/>
</dbReference>
<feature type="signal peptide" evidence="3">
    <location>
        <begin position="1"/>
        <end position="19"/>
    </location>
</feature>
<gene>
    <name evidence="6" type="ORF">DB88DRAFT_468807</name>
</gene>
<evidence type="ECO:0000313" key="7">
    <source>
        <dbReference type="Proteomes" id="UP001182556"/>
    </source>
</evidence>
<dbReference type="InterPro" id="IPR009880">
    <property type="entry name" value="Glyoxal_oxidase_N"/>
</dbReference>
<dbReference type="Proteomes" id="UP001182556">
    <property type="component" value="Unassembled WGS sequence"/>
</dbReference>
<feature type="domain" description="Galactose oxidase-like Early set" evidence="5">
    <location>
        <begin position="496"/>
        <end position="602"/>
    </location>
</feature>
<keyword evidence="7" id="KW-1185">Reference proteome</keyword>
<accession>A0AAD9FMV9</accession>
<dbReference type="InterPro" id="IPR014756">
    <property type="entry name" value="Ig_E-set"/>
</dbReference>
<dbReference type="Gene3D" id="2.130.10.80">
    <property type="entry name" value="Galactose oxidase/kelch, beta-propeller"/>
    <property type="match status" value="1"/>
</dbReference>
<dbReference type="CDD" id="cd02851">
    <property type="entry name" value="E_set_GO_C"/>
    <property type="match status" value="1"/>
</dbReference>
<dbReference type="InterPro" id="IPR037293">
    <property type="entry name" value="Gal_Oxidase_central_sf"/>
</dbReference>
<dbReference type="InterPro" id="IPR011043">
    <property type="entry name" value="Gal_Oxase/kelch_b-propeller"/>
</dbReference>
<comment type="caution">
    <text evidence="6">The sequence shown here is derived from an EMBL/GenBank/DDBJ whole genome shotgun (WGS) entry which is preliminary data.</text>
</comment>
<feature type="chain" id="PRO_5042026258" evidence="3">
    <location>
        <begin position="20"/>
        <end position="681"/>
    </location>
</feature>
<evidence type="ECO:0000256" key="3">
    <source>
        <dbReference type="SAM" id="SignalP"/>
    </source>
</evidence>
<evidence type="ECO:0000259" key="4">
    <source>
        <dbReference type="Pfam" id="PF07250"/>
    </source>
</evidence>
<dbReference type="EMBL" id="JAODAN010000011">
    <property type="protein sequence ID" value="KAK1921416.1"/>
    <property type="molecule type" value="Genomic_DNA"/>
</dbReference>
<organism evidence="6 7">
    <name type="scientific">Papiliotrema laurentii</name>
    <name type="common">Cryptococcus laurentii</name>
    <dbReference type="NCBI Taxonomy" id="5418"/>
    <lineage>
        <taxon>Eukaryota</taxon>
        <taxon>Fungi</taxon>
        <taxon>Dikarya</taxon>
        <taxon>Basidiomycota</taxon>
        <taxon>Agaricomycotina</taxon>
        <taxon>Tremellomycetes</taxon>
        <taxon>Tremellales</taxon>
        <taxon>Rhynchogastremaceae</taxon>
        <taxon>Papiliotrema</taxon>
    </lineage>
</organism>
<keyword evidence="1 3" id="KW-0732">Signal</keyword>
<dbReference type="Pfam" id="PF07250">
    <property type="entry name" value="Glyoxal_oxid_N"/>
    <property type="match status" value="1"/>
</dbReference>
<dbReference type="AlphaFoldDB" id="A0AAD9FMV9"/>
<feature type="region of interest" description="Disordered" evidence="2">
    <location>
        <begin position="24"/>
        <end position="46"/>
    </location>
</feature>
<dbReference type="InterPro" id="IPR015202">
    <property type="entry name" value="GO-like_E_set"/>
</dbReference>
<evidence type="ECO:0000313" key="6">
    <source>
        <dbReference type="EMBL" id="KAK1921416.1"/>
    </source>
</evidence>
<evidence type="ECO:0000256" key="2">
    <source>
        <dbReference type="SAM" id="MobiDB-lite"/>
    </source>
</evidence>
<dbReference type="SUPFAM" id="SSF81296">
    <property type="entry name" value="E set domains"/>
    <property type="match status" value="1"/>
</dbReference>
<dbReference type="Pfam" id="PF09118">
    <property type="entry name" value="GO-like_E_set"/>
    <property type="match status" value="1"/>
</dbReference>
<proteinExistence type="predicted"/>
<name>A0AAD9FMV9_PAPLA</name>
<dbReference type="Gene3D" id="2.60.40.10">
    <property type="entry name" value="Immunoglobulins"/>
    <property type="match status" value="1"/>
</dbReference>
<evidence type="ECO:0000256" key="1">
    <source>
        <dbReference type="ARBA" id="ARBA00022729"/>
    </source>
</evidence>
<reference evidence="6" key="1">
    <citation type="submission" date="2023-02" db="EMBL/GenBank/DDBJ databases">
        <title>Identification and recombinant expression of a fungal hydrolase from Papiliotrema laurentii that hydrolyzes apple cutin and clears colloidal polyester polyurethane.</title>
        <authorList>
            <consortium name="DOE Joint Genome Institute"/>
            <person name="Roman V.A."/>
            <person name="Bojanowski C."/>
            <person name="Crable B.R."/>
            <person name="Wagner D.N."/>
            <person name="Hung C.S."/>
            <person name="Nadeau L.J."/>
            <person name="Schratz L."/>
            <person name="Haridas S."/>
            <person name="Pangilinan J."/>
            <person name="Lipzen A."/>
            <person name="Na H."/>
            <person name="Yan M."/>
            <person name="Ng V."/>
            <person name="Grigoriev I.V."/>
            <person name="Spatafora J.W."/>
            <person name="Barlow D."/>
            <person name="Biffinger J."/>
            <person name="Kelley-Loughnane N."/>
            <person name="Varaljay V.A."/>
            <person name="Crookes-Goodson W.J."/>
        </authorList>
    </citation>
    <scope>NUCLEOTIDE SEQUENCE</scope>
    <source>
        <strain evidence="6">5307AH</strain>
    </source>
</reference>
<evidence type="ECO:0000259" key="5">
    <source>
        <dbReference type="Pfam" id="PF09118"/>
    </source>
</evidence>
<feature type="compositionally biased region" description="Polar residues" evidence="2">
    <location>
        <begin position="24"/>
        <end position="39"/>
    </location>
</feature>
<dbReference type="InterPro" id="IPR013783">
    <property type="entry name" value="Ig-like_fold"/>
</dbReference>
<sequence>MPSILTTSIALSLIACALGVETHSPLQPSKRSTRHQSLARSIPGPESKRAMNWDIDKDAVLGGFKMRGDSGVSAQMMFLGTENTVYILDKTENNSLTVTSPSGEVRPAWGTYFDLTTNLATPMSVESNTFCAGGISLGDGRWAVFGGNQPVTYHGIAIKDAADKSNPYGNADGGDAIRVLKPCDDGTCVYDEGGADLTMTGKRWYPYIESLGDGSAIIIGGDTNGGYVSTQIQNNPTYEFYPKRGPAVKMDFLSTTVPLNLFALTWLMPSGKLFMQAAYSTIMYDLDTQTETKLPDMPYAVRVYPASAATAMLPLTPENNYTPTLLFCGGSNAPFNKSSDGGAGFNVTAIPADDTCVRITPESANPAYEDDDNLPEGRSMGNFIYLPDGTMWLGNGVAMGTAGYGDEGYSLGQSYGQDPIYMPAIYNPNAPLGSRFSRDGLTASGQERMYHSSAILLADGSVMVAGSNPNKDVTFGQWGTSYEIEKFYPAWYNKPRPDVSGWPSSLSYGGDYWNITYTPKDTSIDPASVKIVLIRTGFSTHAINMGQRYLELATSYTKTEDTNEITVHVSQMPPNANIFQPGPAMIFLVENGVPSTGKLVMIGNGKIGTQPISQASVLPDSAVVVSGNANANSTDSTAAAVPSASILSGSKTKNSATPAGRASWLAVLPMTLGALAFILLL</sequence>
<feature type="domain" description="Glyoxal oxidase N-terminal" evidence="4">
    <location>
        <begin position="169"/>
        <end position="490"/>
    </location>
</feature>